<evidence type="ECO:0000256" key="11">
    <source>
        <dbReference type="ARBA" id="ARBA00023033"/>
    </source>
</evidence>
<feature type="compositionally biased region" description="Basic and acidic residues" evidence="16">
    <location>
        <begin position="188"/>
        <end position="208"/>
    </location>
</feature>
<keyword evidence="19" id="KW-1185">Reference proteome</keyword>
<keyword evidence="7" id="KW-0256">Endoplasmic reticulum</keyword>
<feature type="region of interest" description="Disordered" evidence="16">
    <location>
        <begin position="187"/>
        <end position="233"/>
    </location>
</feature>
<evidence type="ECO:0000313" key="18">
    <source>
        <dbReference type="EMBL" id="KAK9401458.1"/>
    </source>
</evidence>
<keyword evidence="5 13" id="KW-0349">Heme</keyword>
<reference evidence="18 19" key="1">
    <citation type="journal article" date="2024" name="Proc. Natl. Acad. Sci. U.S.A.">
        <title>The genetic regulatory architecture and epigenomic basis for age-related changes in rattlesnake venom.</title>
        <authorList>
            <person name="Hogan M.P."/>
            <person name="Holding M.L."/>
            <person name="Nystrom G.S."/>
            <person name="Colston T.J."/>
            <person name="Bartlett D.A."/>
            <person name="Mason A.J."/>
            <person name="Ellsworth S.A."/>
            <person name="Rautsaw R.M."/>
            <person name="Lawrence K.C."/>
            <person name="Strickland J.L."/>
            <person name="He B."/>
            <person name="Fraser P."/>
            <person name="Margres M.J."/>
            <person name="Gilbert D.M."/>
            <person name="Gibbs H.L."/>
            <person name="Parkinson C.L."/>
            <person name="Rokyta D.R."/>
        </authorList>
    </citation>
    <scope>NUCLEOTIDE SEQUENCE [LARGE SCALE GENOMIC DNA]</scope>
    <source>
        <strain evidence="18">DRR0105</strain>
    </source>
</reference>
<keyword evidence="12" id="KW-0472">Membrane</keyword>
<evidence type="ECO:0000256" key="12">
    <source>
        <dbReference type="ARBA" id="ARBA00023136"/>
    </source>
</evidence>
<dbReference type="AlphaFoldDB" id="A0AAW1BHE0"/>
<evidence type="ECO:0000256" key="15">
    <source>
        <dbReference type="RuleBase" id="RU000461"/>
    </source>
</evidence>
<gene>
    <name evidence="18" type="ORF">NXF25_012172</name>
</gene>
<evidence type="ECO:0000256" key="16">
    <source>
        <dbReference type="SAM" id="MobiDB-lite"/>
    </source>
</evidence>
<dbReference type="GO" id="GO:0016712">
    <property type="term" value="F:oxidoreductase activity, acting on paired donors, with incorporation or reduction of molecular oxygen, reduced flavin or flavoprotein as one donor, and incorporation of one atom of oxygen"/>
    <property type="evidence" value="ECO:0007669"/>
    <property type="project" value="TreeGrafter"/>
</dbReference>
<comment type="cofactor">
    <cofactor evidence="1 13">
        <name>heme</name>
        <dbReference type="ChEBI" id="CHEBI:30413"/>
    </cofactor>
</comment>
<dbReference type="SMART" id="SM00343">
    <property type="entry name" value="ZnF_C2HC"/>
    <property type="match status" value="1"/>
</dbReference>
<dbReference type="InterPro" id="IPR017972">
    <property type="entry name" value="Cyt_P450_CS"/>
</dbReference>
<dbReference type="PANTHER" id="PTHR24300">
    <property type="entry name" value="CYTOCHROME P450 508A4-RELATED"/>
    <property type="match status" value="1"/>
</dbReference>
<evidence type="ECO:0000259" key="17">
    <source>
        <dbReference type="PROSITE" id="PS50158"/>
    </source>
</evidence>
<dbReference type="PRINTS" id="PR00385">
    <property type="entry name" value="P450"/>
</dbReference>
<dbReference type="PANTHER" id="PTHR24300:SF411">
    <property type="entry name" value="CYTOCHROME P450, FAMILY 2, SUBFAMILY AB, POLYPEPTIDE 4-RELATED"/>
    <property type="match status" value="1"/>
</dbReference>
<dbReference type="Proteomes" id="UP001474421">
    <property type="component" value="Unassembled WGS sequence"/>
</dbReference>
<organism evidence="18 19">
    <name type="scientific">Crotalus adamanteus</name>
    <name type="common">Eastern diamondback rattlesnake</name>
    <dbReference type="NCBI Taxonomy" id="8729"/>
    <lineage>
        <taxon>Eukaryota</taxon>
        <taxon>Metazoa</taxon>
        <taxon>Chordata</taxon>
        <taxon>Craniata</taxon>
        <taxon>Vertebrata</taxon>
        <taxon>Euteleostomi</taxon>
        <taxon>Lepidosauria</taxon>
        <taxon>Squamata</taxon>
        <taxon>Bifurcata</taxon>
        <taxon>Unidentata</taxon>
        <taxon>Episquamata</taxon>
        <taxon>Toxicofera</taxon>
        <taxon>Serpentes</taxon>
        <taxon>Colubroidea</taxon>
        <taxon>Viperidae</taxon>
        <taxon>Crotalinae</taxon>
        <taxon>Crotalus</taxon>
    </lineage>
</organism>
<dbReference type="GO" id="GO:0006082">
    <property type="term" value="P:organic acid metabolic process"/>
    <property type="evidence" value="ECO:0007669"/>
    <property type="project" value="TreeGrafter"/>
</dbReference>
<keyword evidence="10 13" id="KW-0408">Iron</keyword>
<dbReference type="Gene3D" id="4.10.60.10">
    <property type="entry name" value="Zinc finger, CCHC-type"/>
    <property type="match status" value="1"/>
</dbReference>
<dbReference type="GO" id="GO:0008270">
    <property type="term" value="F:zinc ion binding"/>
    <property type="evidence" value="ECO:0007669"/>
    <property type="project" value="UniProtKB-KW"/>
</dbReference>
<proteinExistence type="inferred from homology"/>
<dbReference type="InterPro" id="IPR050182">
    <property type="entry name" value="Cytochrome_P450_fam2"/>
</dbReference>
<comment type="similarity">
    <text evidence="4 15">Belongs to the cytochrome P450 family.</text>
</comment>
<keyword evidence="14" id="KW-0862">Zinc</keyword>
<keyword evidence="9 15" id="KW-0560">Oxidoreductase</keyword>
<evidence type="ECO:0000256" key="2">
    <source>
        <dbReference type="ARBA" id="ARBA00004174"/>
    </source>
</evidence>
<comment type="subcellular location">
    <subcellularLocation>
        <location evidence="3">Endoplasmic reticulum membrane</location>
        <topology evidence="3">Peripheral membrane protein</topology>
    </subcellularLocation>
    <subcellularLocation>
        <location evidence="2">Microsome membrane</location>
        <topology evidence="2">Peripheral membrane protein</topology>
    </subcellularLocation>
</comment>
<feature type="domain" description="CCHC-type" evidence="17">
    <location>
        <begin position="169"/>
        <end position="185"/>
    </location>
</feature>
<dbReference type="GO" id="GO:0005789">
    <property type="term" value="C:endoplasmic reticulum membrane"/>
    <property type="evidence" value="ECO:0007669"/>
    <property type="project" value="UniProtKB-SubCell"/>
</dbReference>
<keyword evidence="8" id="KW-0492">Microsome</keyword>
<feature type="binding site" description="axial binding residue" evidence="13">
    <location>
        <position position="411"/>
    </location>
    <ligand>
        <name>heme</name>
        <dbReference type="ChEBI" id="CHEBI:30413"/>
    </ligand>
    <ligandPart>
        <name>Fe</name>
        <dbReference type="ChEBI" id="CHEBI:18248"/>
    </ligandPart>
</feature>
<dbReference type="GO" id="GO:0003676">
    <property type="term" value="F:nucleic acid binding"/>
    <property type="evidence" value="ECO:0007669"/>
    <property type="project" value="InterPro"/>
</dbReference>
<evidence type="ECO:0000256" key="14">
    <source>
        <dbReference type="PROSITE-ProRule" id="PRU00047"/>
    </source>
</evidence>
<dbReference type="Pfam" id="PF00098">
    <property type="entry name" value="zf-CCHC"/>
    <property type="match status" value="1"/>
</dbReference>
<name>A0AAW1BHE0_CROAD</name>
<dbReference type="InterPro" id="IPR001128">
    <property type="entry name" value="Cyt_P450"/>
</dbReference>
<evidence type="ECO:0000256" key="8">
    <source>
        <dbReference type="ARBA" id="ARBA00022848"/>
    </source>
</evidence>
<dbReference type="GO" id="GO:0006805">
    <property type="term" value="P:xenobiotic metabolic process"/>
    <property type="evidence" value="ECO:0007669"/>
    <property type="project" value="TreeGrafter"/>
</dbReference>
<evidence type="ECO:0000256" key="13">
    <source>
        <dbReference type="PIRSR" id="PIRSR602401-1"/>
    </source>
</evidence>
<evidence type="ECO:0000256" key="3">
    <source>
        <dbReference type="ARBA" id="ARBA00004406"/>
    </source>
</evidence>
<keyword evidence="11 15" id="KW-0503">Monooxygenase</keyword>
<dbReference type="FunFam" id="1.10.630.10:FF:000238">
    <property type="entry name" value="Cytochrome P450 2A6"/>
    <property type="match status" value="1"/>
</dbReference>
<evidence type="ECO:0000256" key="10">
    <source>
        <dbReference type="ARBA" id="ARBA00023004"/>
    </source>
</evidence>
<evidence type="ECO:0000256" key="6">
    <source>
        <dbReference type="ARBA" id="ARBA00022723"/>
    </source>
</evidence>
<evidence type="ECO:0000256" key="9">
    <source>
        <dbReference type="ARBA" id="ARBA00023002"/>
    </source>
</evidence>
<keyword evidence="14" id="KW-0863">Zinc-finger</keyword>
<dbReference type="InterPro" id="IPR001878">
    <property type="entry name" value="Znf_CCHC"/>
</dbReference>
<dbReference type="Gene3D" id="1.10.630.10">
    <property type="entry name" value="Cytochrome P450"/>
    <property type="match status" value="1"/>
</dbReference>
<sequence length="465" mass="52361">MSKIYGNIFTLWFGPYPVIILQGFQAVKDGLTTHPEDVAGRPLLPLFKAVANNKDLEAPTRFSMATLKVLGMGKSSLQYQIQEEAEKLVEEFRKSEGKPMNPYLALNLAVSNVICALVFGRHFSTEDETFHRLLEAIEKIFSVAGCVMYNTTPGPAPRLPVRAVRSVFRCFRCNQLGHRAAECPELLPKGRPELSDKSVPRKPLEKSRAVQQKTKGPKIQGEGTEPEEGKPSTSIQLVICDEETAEDPMTKNQPKSPYDEKNLVQNIFDLFVGGTETPSTTLYWALLYMVLYPDIQAKVQKEIDTLLPPGQSICYEDRKNLPYTNAVAHEIQRFSNIVSIGVPRYCIRDTMIQKFHLRKGTIFIPNMASALHDANEWETPLAFNPNHFLDKEGNFICREAFVPFSLGHRACLGENLAKTELFLFFTNLVQTFNFHLADGSKDIKLDVIWGGTLHPHSFEICAIPR</sequence>
<evidence type="ECO:0000256" key="5">
    <source>
        <dbReference type="ARBA" id="ARBA00022617"/>
    </source>
</evidence>
<dbReference type="PRINTS" id="PR00463">
    <property type="entry name" value="EP450I"/>
</dbReference>
<evidence type="ECO:0000256" key="4">
    <source>
        <dbReference type="ARBA" id="ARBA00010617"/>
    </source>
</evidence>
<dbReference type="InterPro" id="IPR036396">
    <property type="entry name" value="Cyt_P450_sf"/>
</dbReference>
<protein>
    <submittedName>
        <fullName evidence="18">Cytochrome P450 2C8-like</fullName>
    </submittedName>
</protein>
<dbReference type="SUPFAM" id="SSF48264">
    <property type="entry name" value="Cytochrome P450"/>
    <property type="match status" value="1"/>
</dbReference>
<dbReference type="PROSITE" id="PS00086">
    <property type="entry name" value="CYTOCHROME_P450"/>
    <property type="match status" value="1"/>
</dbReference>
<comment type="caution">
    <text evidence="18">The sequence shown here is derived from an EMBL/GenBank/DDBJ whole genome shotgun (WGS) entry which is preliminary data.</text>
</comment>
<dbReference type="InterPro" id="IPR002401">
    <property type="entry name" value="Cyt_P450_E_grp-I"/>
</dbReference>
<keyword evidence="6 13" id="KW-0479">Metal-binding</keyword>
<evidence type="ECO:0000256" key="1">
    <source>
        <dbReference type="ARBA" id="ARBA00001971"/>
    </source>
</evidence>
<dbReference type="Pfam" id="PF00067">
    <property type="entry name" value="p450"/>
    <property type="match status" value="2"/>
</dbReference>
<dbReference type="PROSITE" id="PS50158">
    <property type="entry name" value="ZF_CCHC"/>
    <property type="match status" value="1"/>
</dbReference>
<dbReference type="GO" id="GO:0020037">
    <property type="term" value="F:heme binding"/>
    <property type="evidence" value="ECO:0007669"/>
    <property type="project" value="InterPro"/>
</dbReference>
<evidence type="ECO:0000313" key="19">
    <source>
        <dbReference type="Proteomes" id="UP001474421"/>
    </source>
</evidence>
<evidence type="ECO:0000256" key="7">
    <source>
        <dbReference type="ARBA" id="ARBA00022824"/>
    </source>
</evidence>
<dbReference type="EMBL" id="JAOTOJ010000005">
    <property type="protein sequence ID" value="KAK9401458.1"/>
    <property type="molecule type" value="Genomic_DNA"/>
</dbReference>
<accession>A0AAW1BHE0</accession>
<dbReference type="GO" id="GO:0005506">
    <property type="term" value="F:iron ion binding"/>
    <property type="evidence" value="ECO:0007669"/>
    <property type="project" value="InterPro"/>
</dbReference>